<sequence length="278" mass="30408">MRTYAILGGTGSTGSSIINQLLQDEDVHINVYARSAKRLSEKVPDLSSNPRAKLYIGSLDDIELLANCLEGVDAAFFTVATNFNIPDCSIAQQTAHSAVSALEIVRSRITKRNGKTKRSWVCPSLIFLSSAGTNPELMAQQSWAFNFAVSRGCYWIYRDLSLAADYLRSHDWLPLIFIQPNALVHHCAFGVRLDEEEASSRCSYADLANAMVLAAEGKLESGDLKGEKSRWIGKCVGVSSLGGGKVKVATENLNYVIPGFVGYFSPALWNMCKSIGLW</sequence>
<dbReference type="InterPro" id="IPR036291">
    <property type="entry name" value="NAD(P)-bd_dom_sf"/>
</dbReference>
<dbReference type="OrthoDB" id="10254221at2759"/>
<organism evidence="3 4">
    <name type="scientific">Penicillium atrosanguineum</name>
    <dbReference type="NCBI Taxonomy" id="1132637"/>
    <lineage>
        <taxon>Eukaryota</taxon>
        <taxon>Fungi</taxon>
        <taxon>Dikarya</taxon>
        <taxon>Ascomycota</taxon>
        <taxon>Pezizomycotina</taxon>
        <taxon>Eurotiomycetes</taxon>
        <taxon>Eurotiomycetidae</taxon>
        <taxon>Eurotiales</taxon>
        <taxon>Aspergillaceae</taxon>
        <taxon>Penicillium</taxon>
    </lineage>
</organism>
<evidence type="ECO:0000259" key="2">
    <source>
        <dbReference type="Pfam" id="PF13460"/>
    </source>
</evidence>
<gene>
    <name evidence="3" type="ORF">N7476_001091</name>
</gene>
<dbReference type="PANTHER" id="PTHR15020:SF50">
    <property type="entry name" value="UPF0659 PROTEIN YMR090W"/>
    <property type="match status" value="1"/>
</dbReference>
<comment type="similarity">
    <text evidence="1">Belongs to the avfA family.</text>
</comment>
<dbReference type="SUPFAM" id="SSF51735">
    <property type="entry name" value="NAD(P)-binding Rossmann-fold domains"/>
    <property type="match status" value="1"/>
</dbReference>
<dbReference type="Gene3D" id="3.40.50.720">
    <property type="entry name" value="NAD(P)-binding Rossmann-like Domain"/>
    <property type="match status" value="1"/>
</dbReference>
<dbReference type="Proteomes" id="UP001147746">
    <property type="component" value="Unassembled WGS sequence"/>
</dbReference>
<dbReference type="Pfam" id="PF13460">
    <property type="entry name" value="NAD_binding_10"/>
    <property type="match status" value="1"/>
</dbReference>
<name>A0A9W9UCT1_9EURO</name>
<accession>A0A9W9UCT1</accession>
<protein>
    <recommendedName>
        <fullName evidence="2">NAD(P)-binding domain-containing protein</fullName>
    </recommendedName>
</protein>
<feature type="domain" description="NAD(P)-binding" evidence="2">
    <location>
        <begin position="8"/>
        <end position="213"/>
    </location>
</feature>
<reference evidence="3" key="2">
    <citation type="journal article" date="2023" name="IMA Fungus">
        <title>Comparative genomic study of the Penicillium genus elucidates a diverse pangenome and 15 lateral gene transfer events.</title>
        <authorList>
            <person name="Petersen C."/>
            <person name="Sorensen T."/>
            <person name="Nielsen M.R."/>
            <person name="Sondergaard T.E."/>
            <person name="Sorensen J.L."/>
            <person name="Fitzpatrick D.A."/>
            <person name="Frisvad J.C."/>
            <person name="Nielsen K.L."/>
        </authorList>
    </citation>
    <scope>NUCLEOTIDE SEQUENCE</scope>
    <source>
        <strain evidence="3">IBT 21472</strain>
    </source>
</reference>
<evidence type="ECO:0000313" key="4">
    <source>
        <dbReference type="Proteomes" id="UP001147746"/>
    </source>
</evidence>
<comment type="caution">
    <text evidence="3">The sequence shown here is derived from an EMBL/GenBank/DDBJ whole genome shotgun (WGS) entry which is preliminary data.</text>
</comment>
<dbReference type="AlphaFoldDB" id="A0A9W9UCT1"/>
<proteinExistence type="inferred from homology"/>
<keyword evidence="4" id="KW-1185">Reference proteome</keyword>
<evidence type="ECO:0000313" key="3">
    <source>
        <dbReference type="EMBL" id="KAJ5331308.1"/>
    </source>
</evidence>
<reference evidence="3" key="1">
    <citation type="submission" date="2022-12" db="EMBL/GenBank/DDBJ databases">
        <authorList>
            <person name="Petersen C."/>
        </authorList>
    </citation>
    <scope>NUCLEOTIDE SEQUENCE</scope>
    <source>
        <strain evidence="3">IBT 21472</strain>
    </source>
</reference>
<dbReference type="PANTHER" id="PTHR15020">
    <property type="entry name" value="FLAVIN REDUCTASE-RELATED"/>
    <property type="match status" value="1"/>
</dbReference>
<dbReference type="EMBL" id="JAPZBO010000001">
    <property type="protein sequence ID" value="KAJ5331308.1"/>
    <property type="molecule type" value="Genomic_DNA"/>
</dbReference>
<evidence type="ECO:0000256" key="1">
    <source>
        <dbReference type="ARBA" id="ARBA00038376"/>
    </source>
</evidence>
<dbReference type="InterPro" id="IPR016040">
    <property type="entry name" value="NAD(P)-bd_dom"/>
</dbReference>